<organism evidence="1 2">
    <name type="scientific">Cavenderia fasciculata</name>
    <name type="common">Slime mold</name>
    <name type="synonym">Dictyostelium fasciculatum</name>
    <dbReference type="NCBI Taxonomy" id="261658"/>
    <lineage>
        <taxon>Eukaryota</taxon>
        <taxon>Amoebozoa</taxon>
        <taxon>Evosea</taxon>
        <taxon>Eumycetozoa</taxon>
        <taxon>Dictyostelia</taxon>
        <taxon>Acytosteliales</taxon>
        <taxon>Cavenderiaceae</taxon>
        <taxon>Cavenderia</taxon>
    </lineage>
</organism>
<keyword evidence="2" id="KW-1185">Reference proteome</keyword>
<reference evidence="2" key="1">
    <citation type="journal article" date="2011" name="Genome Res.">
        <title>Phylogeny-wide analysis of social amoeba genomes highlights ancient origins for complex intercellular communication.</title>
        <authorList>
            <person name="Heidel A.J."/>
            <person name="Lawal H.M."/>
            <person name="Felder M."/>
            <person name="Schilde C."/>
            <person name="Helps N.R."/>
            <person name="Tunggal B."/>
            <person name="Rivero F."/>
            <person name="John U."/>
            <person name="Schleicher M."/>
            <person name="Eichinger L."/>
            <person name="Platzer M."/>
            <person name="Noegel A.A."/>
            <person name="Schaap P."/>
            <person name="Gloeckner G."/>
        </authorList>
    </citation>
    <scope>NUCLEOTIDE SEQUENCE [LARGE SCALE GENOMIC DNA]</scope>
    <source>
        <strain evidence="2">SH3</strain>
    </source>
</reference>
<dbReference type="EMBL" id="GL883025">
    <property type="protein sequence ID" value="EGG15999.1"/>
    <property type="molecule type" value="Genomic_DNA"/>
</dbReference>
<name>F4Q899_CACFS</name>
<protein>
    <submittedName>
        <fullName evidence="1">Uncharacterized protein</fullName>
    </submittedName>
</protein>
<evidence type="ECO:0000313" key="1">
    <source>
        <dbReference type="EMBL" id="EGG15999.1"/>
    </source>
</evidence>
<dbReference type="RefSeq" id="XP_004352324.1">
    <property type="nucleotide sequence ID" value="XM_004352272.1"/>
</dbReference>
<dbReference type="Proteomes" id="UP000007797">
    <property type="component" value="Unassembled WGS sequence"/>
</dbReference>
<gene>
    <name evidence="1" type="ORF">DFA_09671</name>
</gene>
<proteinExistence type="predicted"/>
<sequence length="369" mass="38643">MTTDQIIIDELATLLFLGLREWGLGGKVDVARDGDEQRLVSDDLVALDEIGALDNVDCCAVSDGDTGQCVGCLNLVLNPLDVGVVGVVAAVVDVGGCGGVSVGGGGVTVDAKVVQLATTAIGLGLGGKVGVGGIVKVVVDDWNVWLSSCNVSKIIETVVVAATTIVGAISTTSHVGIVVETTIVASPSITGVEVKVVIGAATTSSATKVGIVDKGGGETVRRGREGVGWRRGRELLVALGLQTNLLLGVECVDPCLGLILHGRVEVMVTGAVIDHQTDTLAVVTRHSTERDGNVGQLKDTMHLLVRLVVVVDQRRECKTESTLLPETKTFALLFENTFVENTLGTHKTKVDVLIDWIVAQNNLWLWNHH</sequence>
<dbReference type="AlphaFoldDB" id="F4Q899"/>
<accession>F4Q899</accession>
<dbReference type="KEGG" id="dfa:DFA_09671"/>
<dbReference type="GeneID" id="14867912"/>
<evidence type="ECO:0000313" key="2">
    <source>
        <dbReference type="Proteomes" id="UP000007797"/>
    </source>
</evidence>